<dbReference type="Proteomes" id="UP000437709">
    <property type="component" value="Unassembled WGS sequence"/>
</dbReference>
<accession>A0A6N7EUX4</accession>
<name>A0A6N7EUX4_9MICO</name>
<dbReference type="AlphaFoldDB" id="A0A6N7EUX4"/>
<dbReference type="InterPro" id="IPR000836">
    <property type="entry name" value="PRTase_dom"/>
</dbReference>
<protein>
    <submittedName>
        <fullName evidence="4">Phosphoribosyltransferase</fullName>
    </submittedName>
</protein>
<sequence length="190" mass="20480">MSEQTAFDDGATLTGESDEREMLGWAEFGEAARELARQVVRSGWMPDLVIAVARGGLVPAGAVAYALGTKAMGTLNVEFYTGVAETLPEPVVLPPLMDTSELPGRKVLVVDDVADSGKTLALVMDLIRSKGLPADVDADGVAQETLAVDARSAVVYAKPRSIIDADYVWRRTDRWIMFPWSSQPPVTEEV</sequence>
<dbReference type="Pfam" id="PF00156">
    <property type="entry name" value="Pribosyltran"/>
    <property type="match status" value="1"/>
</dbReference>
<dbReference type="PANTHER" id="PTHR43363">
    <property type="entry name" value="HYPOXANTHINE PHOSPHORIBOSYLTRANSFERASE"/>
    <property type="match status" value="1"/>
</dbReference>
<organism evidence="4 5">
    <name type="scientific">Georgenia subflava</name>
    <dbReference type="NCBI Taxonomy" id="1622177"/>
    <lineage>
        <taxon>Bacteria</taxon>
        <taxon>Bacillati</taxon>
        <taxon>Actinomycetota</taxon>
        <taxon>Actinomycetes</taxon>
        <taxon>Micrococcales</taxon>
        <taxon>Bogoriellaceae</taxon>
        <taxon>Georgenia</taxon>
    </lineage>
</organism>
<keyword evidence="5" id="KW-1185">Reference proteome</keyword>
<evidence type="ECO:0000256" key="1">
    <source>
        <dbReference type="ARBA" id="ARBA00022676"/>
    </source>
</evidence>
<dbReference type="OrthoDB" id="307631at2"/>
<feature type="domain" description="Phosphoribosyltransferase" evidence="3">
    <location>
        <begin position="26"/>
        <end position="181"/>
    </location>
</feature>
<dbReference type="InterPro" id="IPR029057">
    <property type="entry name" value="PRTase-like"/>
</dbReference>
<gene>
    <name evidence="4" type="ORF">GB881_18155</name>
</gene>
<dbReference type="GO" id="GO:0016757">
    <property type="term" value="F:glycosyltransferase activity"/>
    <property type="evidence" value="ECO:0007669"/>
    <property type="project" value="UniProtKB-KW"/>
</dbReference>
<dbReference type="Gene3D" id="3.40.50.2020">
    <property type="match status" value="1"/>
</dbReference>
<proteinExistence type="predicted"/>
<reference evidence="4 5" key="1">
    <citation type="submission" date="2019-10" db="EMBL/GenBank/DDBJ databases">
        <title>Georgenia wutianyii sp. nov. and Georgenia yuyongxinii sp. nov. isolated from plateau pika (Ochotona curzoniae) in the Qinghai-Tibet plateau of China.</title>
        <authorList>
            <person name="Tian Z."/>
        </authorList>
    </citation>
    <scope>NUCLEOTIDE SEQUENCE [LARGE SCALE GENOMIC DNA]</scope>
    <source>
        <strain evidence="4 5">JCM 19765</strain>
    </source>
</reference>
<evidence type="ECO:0000256" key="2">
    <source>
        <dbReference type="ARBA" id="ARBA00022679"/>
    </source>
</evidence>
<dbReference type="CDD" id="cd06223">
    <property type="entry name" value="PRTases_typeI"/>
    <property type="match status" value="1"/>
</dbReference>
<evidence type="ECO:0000313" key="5">
    <source>
        <dbReference type="Proteomes" id="UP000437709"/>
    </source>
</evidence>
<dbReference type="EMBL" id="WHPC01000127">
    <property type="protein sequence ID" value="MPV38934.1"/>
    <property type="molecule type" value="Genomic_DNA"/>
</dbReference>
<keyword evidence="2 4" id="KW-0808">Transferase</keyword>
<evidence type="ECO:0000313" key="4">
    <source>
        <dbReference type="EMBL" id="MPV38934.1"/>
    </source>
</evidence>
<dbReference type="RefSeq" id="WP_152193951.1">
    <property type="nucleotide sequence ID" value="NZ_VUKD01000001.1"/>
</dbReference>
<keyword evidence="1 4" id="KW-0328">Glycosyltransferase</keyword>
<dbReference type="PANTHER" id="PTHR43363:SF1">
    <property type="entry name" value="HYPOXANTHINE-GUANINE PHOSPHORIBOSYLTRANSFERASE"/>
    <property type="match status" value="1"/>
</dbReference>
<comment type="caution">
    <text evidence="4">The sequence shown here is derived from an EMBL/GenBank/DDBJ whole genome shotgun (WGS) entry which is preliminary data.</text>
</comment>
<evidence type="ECO:0000259" key="3">
    <source>
        <dbReference type="Pfam" id="PF00156"/>
    </source>
</evidence>
<dbReference type="SUPFAM" id="SSF53271">
    <property type="entry name" value="PRTase-like"/>
    <property type="match status" value="1"/>
</dbReference>